<sequence>MPPAASRLRQGPGKSNTSPANLLRYVTPPSDTQVLYFRHSASTLRAVFKALPIYWPQTTVTHSMSNSLPLARDIDGKAIAARVLEEVRVDVAALAGQGIVASLAVLLVGDDPASHVYVRNKLLRAQEAGIRSLEHRLPATTSQADVLHLIAELNADPAVNGILVQLPLPAHIEEQAVIHAIDPIKDVDGFHRENVGGLVQGAEVLTPCTPSGCMRLLEETCGDLSGLHAVVIGRSNIVGKPMATLLLRAHCSVSVIHSRSIDAAALCRLADIVVVAVGRAQMIDASWLKPGAVVIDVGINRIDTEAGPRLVGDVDYASARTVASAITPVPGGVGPMTIAYLLKNTVSATHLQRAHQPLAVVAS</sequence>
<dbReference type="Gene3D" id="3.40.50.720">
    <property type="entry name" value="NAD(P)-binding Rossmann-like Domain"/>
    <property type="match status" value="1"/>
</dbReference>
<dbReference type="PROSITE" id="PS00766">
    <property type="entry name" value="THF_DHG_CYH_1"/>
    <property type="match status" value="1"/>
</dbReference>
<dbReference type="GO" id="GO:0005829">
    <property type="term" value="C:cytosol"/>
    <property type="evidence" value="ECO:0007669"/>
    <property type="project" value="TreeGrafter"/>
</dbReference>
<keyword evidence="6 12" id="KW-0378">Hydrolase</keyword>
<dbReference type="SUPFAM" id="SSF53223">
    <property type="entry name" value="Aminoacid dehydrogenase-like, N-terminal domain"/>
    <property type="match status" value="1"/>
</dbReference>
<reference evidence="16 17" key="1">
    <citation type="submission" date="2016-10" db="EMBL/GenBank/DDBJ databases">
        <authorList>
            <person name="de Groot N.N."/>
        </authorList>
    </citation>
    <scope>NUCLEOTIDE SEQUENCE [LARGE SCALE GENOMIC DNA]</scope>
    <source>
        <strain evidence="16 17">LMG 2158</strain>
    </source>
</reference>
<comment type="pathway">
    <text evidence="1 12">One-carbon metabolism; tetrahydrofolate interconversion.</text>
</comment>
<dbReference type="GO" id="GO:0004488">
    <property type="term" value="F:methylenetetrahydrofolate dehydrogenase (NADP+) activity"/>
    <property type="evidence" value="ECO:0007669"/>
    <property type="project" value="UniProtKB-UniRule"/>
</dbReference>
<gene>
    <name evidence="12" type="primary">folD</name>
    <name evidence="16" type="ORF">SAMN05216581_3718</name>
</gene>
<keyword evidence="10 12" id="KW-0486">Methionine biosynthesis</keyword>
<evidence type="ECO:0000256" key="6">
    <source>
        <dbReference type="ARBA" id="ARBA00022801"/>
    </source>
</evidence>
<dbReference type="GO" id="GO:0004477">
    <property type="term" value="F:methenyltetrahydrofolate cyclohydrolase activity"/>
    <property type="evidence" value="ECO:0007669"/>
    <property type="project" value="UniProtKB-UniRule"/>
</dbReference>
<keyword evidence="5 12" id="KW-0658">Purine biosynthesis</keyword>
<name>A0A1H6NQW8_9PSED</name>
<evidence type="ECO:0000313" key="17">
    <source>
        <dbReference type="Proteomes" id="UP000182272"/>
    </source>
</evidence>
<dbReference type="InterPro" id="IPR000672">
    <property type="entry name" value="THF_DH/CycHdrlase"/>
</dbReference>
<feature type="domain" description="Tetrahydrofolate dehydrogenase/cyclohydrolase catalytic" evidence="14">
    <location>
        <begin position="74"/>
        <end position="188"/>
    </location>
</feature>
<dbReference type="PANTHER" id="PTHR48099">
    <property type="entry name" value="C-1-TETRAHYDROFOLATE SYNTHASE, CYTOPLASMIC-RELATED"/>
    <property type="match status" value="1"/>
</dbReference>
<comment type="function">
    <text evidence="12">Catalyzes the oxidation of 5,10-methylenetetrahydrofolate to 5,10-methenyltetrahydrofolate and then the hydrolysis of 5,10-methenyltetrahydrofolate to 10-formyltetrahydrofolate.</text>
</comment>
<dbReference type="FunFam" id="3.40.50.10860:FF:000005">
    <property type="entry name" value="C-1-tetrahydrofolate synthase, cytoplasmic, putative"/>
    <property type="match status" value="1"/>
</dbReference>
<evidence type="ECO:0000256" key="4">
    <source>
        <dbReference type="ARBA" id="ARBA00022605"/>
    </source>
</evidence>
<dbReference type="NCBIfam" id="NF010785">
    <property type="entry name" value="PRK14188.1"/>
    <property type="match status" value="1"/>
</dbReference>
<comment type="subunit">
    <text evidence="2 12">Homodimer.</text>
</comment>
<evidence type="ECO:0000256" key="13">
    <source>
        <dbReference type="SAM" id="MobiDB-lite"/>
    </source>
</evidence>
<keyword evidence="8 12" id="KW-0560">Oxidoreductase</keyword>
<dbReference type="InterPro" id="IPR020630">
    <property type="entry name" value="THF_DH/CycHdrlase_cat_dom"/>
</dbReference>
<evidence type="ECO:0000259" key="14">
    <source>
        <dbReference type="Pfam" id="PF00763"/>
    </source>
</evidence>
<dbReference type="PRINTS" id="PR00085">
    <property type="entry name" value="THFDHDRGNASE"/>
</dbReference>
<keyword evidence="9 12" id="KW-0368">Histidine biosynthesis</keyword>
<dbReference type="Gene3D" id="3.40.50.10860">
    <property type="entry name" value="Leucine Dehydrogenase, chain A, domain 1"/>
    <property type="match status" value="1"/>
</dbReference>
<dbReference type="InterPro" id="IPR020631">
    <property type="entry name" value="THF_DH/CycHdrlase_NAD-bd_dom"/>
</dbReference>
<proteinExistence type="inferred from homology"/>
<protein>
    <recommendedName>
        <fullName evidence="12">Bifunctional protein FolD</fullName>
    </recommendedName>
    <domain>
        <recommendedName>
            <fullName evidence="12">Methylenetetrahydrofolate dehydrogenase</fullName>
            <ecNumber evidence="12">1.5.1.5</ecNumber>
        </recommendedName>
    </domain>
    <domain>
        <recommendedName>
            <fullName evidence="12">Methenyltetrahydrofolate cyclohydrolase</fullName>
            <ecNumber evidence="12">3.5.4.9</ecNumber>
        </recommendedName>
    </domain>
</protein>
<evidence type="ECO:0000256" key="11">
    <source>
        <dbReference type="ARBA" id="ARBA00023268"/>
    </source>
</evidence>
<comment type="caution">
    <text evidence="12">Lacks conserved residue(s) required for the propagation of feature annotation.</text>
</comment>
<dbReference type="PROSITE" id="PS00767">
    <property type="entry name" value="THF_DHG_CYH_2"/>
    <property type="match status" value="1"/>
</dbReference>
<keyword evidence="7 12" id="KW-0521">NADP</keyword>
<dbReference type="CDD" id="cd01080">
    <property type="entry name" value="NAD_bind_m-THF_DH_Cyclohyd"/>
    <property type="match status" value="1"/>
</dbReference>
<dbReference type="Proteomes" id="UP000182272">
    <property type="component" value="Chromosome I"/>
</dbReference>
<dbReference type="Pfam" id="PF02882">
    <property type="entry name" value="THF_DHG_CYH_C"/>
    <property type="match status" value="1"/>
</dbReference>
<evidence type="ECO:0000256" key="3">
    <source>
        <dbReference type="ARBA" id="ARBA00022563"/>
    </source>
</evidence>
<dbReference type="Pfam" id="PF00763">
    <property type="entry name" value="THF_DHG_CYH"/>
    <property type="match status" value="1"/>
</dbReference>
<dbReference type="PANTHER" id="PTHR48099:SF5">
    <property type="entry name" value="C-1-TETRAHYDROFOLATE SYNTHASE, CYTOPLASMIC"/>
    <property type="match status" value="1"/>
</dbReference>
<evidence type="ECO:0000256" key="2">
    <source>
        <dbReference type="ARBA" id="ARBA00011738"/>
    </source>
</evidence>
<evidence type="ECO:0000256" key="12">
    <source>
        <dbReference type="HAMAP-Rule" id="MF_01576"/>
    </source>
</evidence>
<dbReference type="FunFam" id="3.40.50.720:FF:000006">
    <property type="entry name" value="Bifunctional protein FolD"/>
    <property type="match status" value="1"/>
</dbReference>
<feature type="binding site" evidence="12">
    <location>
        <position position="299"/>
    </location>
    <ligand>
        <name>NADP(+)</name>
        <dbReference type="ChEBI" id="CHEBI:58349"/>
    </ligand>
</feature>
<dbReference type="InterPro" id="IPR046346">
    <property type="entry name" value="Aminoacid_DH-like_N_sf"/>
</dbReference>
<comment type="similarity">
    <text evidence="12">Belongs to the tetrahydrofolate dehydrogenase/cyclohydrolase family.</text>
</comment>
<feature type="binding site" evidence="12">
    <location>
        <begin position="233"/>
        <end position="235"/>
    </location>
    <ligand>
        <name>NADP(+)</name>
        <dbReference type="ChEBI" id="CHEBI:58349"/>
    </ligand>
</feature>
<dbReference type="UniPathway" id="UPA00193"/>
<evidence type="ECO:0000256" key="7">
    <source>
        <dbReference type="ARBA" id="ARBA00022857"/>
    </source>
</evidence>
<evidence type="ECO:0000256" key="5">
    <source>
        <dbReference type="ARBA" id="ARBA00022755"/>
    </source>
</evidence>
<evidence type="ECO:0000313" key="16">
    <source>
        <dbReference type="EMBL" id="SEI18594.1"/>
    </source>
</evidence>
<evidence type="ECO:0000256" key="1">
    <source>
        <dbReference type="ARBA" id="ARBA00004777"/>
    </source>
</evidence>
<dbReference type="EC" id="3.5.4.9" evidence="12"/>
<evidence type="ECO:0000256" key="10">
    <source>
        <dbReference type="ARBA" id="ARBA00023167"/>
    </source>
</evidence>
<feature type="region of interest" description="Disordered" evidence="13">
    <location>
        <begin position="1"/>
        <end position="23"/>
    </location>
</feature>
<evidence type="ECO:0000256" key="9">
    <source>
        <dbReference type="ARBA" id="ARBA00023102"/>
    </source>
</evidence>
<dbReference type="EMBL" id="LT629972">
    <property type="protein sequence ID" value="SEI18594.1"/>
    <property type="molecule type" value="Genomic_DNA"/>
</dbReference>
<dbReference type="GO" id="GO:0000105">
    <property type="term" value="P:L-histidine biosynthetic process"/>
    <property type="evidence" value="ECO:0007669"/>
    <property type="project" value="UniProtKB-KW"/>
</dbReference>
<dbReference type="SUPFAM" id="SSF51735">
    <property type="entry name" value="NAD(P)-binding Rossmann-fold domains"/>
    <property type="match status" value="1"/>
</dbReference>
<evidence type="ECO:0000256" key="8">
    <source>
        <dbReference type="ARBA" id="ARBA00023002"/>
    </source>
</evidence>
<feature type="domain" description="Tetrahydrofolate dehydrogenase/cyclohydrolase NAD(P)-binding" evidence="15">
    <location>
        <begin position="207"/>
        <end position="351"/>
    </location>
</feature>
<keyword evidence="3 12" id="KW-0554">One-carbon metabolism</keyword>
<organism evidence="16 17">
    <name type="scientific">Pseudomonas asplenii</name>
    <dbReference type="NCBI Taxonomy" id="53407"/>
    <lineage>
        <taxon>Bacteria</taxon>
        <taxon>Pseudomonadati</taxon>
        <taxon>Pseudomonadota</taxon>
        <taxon>Gammaproteobacteria</taxon>
        <taxon>Pseudomonadales</taxon>
        <taxon>Pseudomonadaceae</taxon>
        <taxon>Pseudomonas</taxon>
    </lineage>
</organism>
<dbReference type="InterPro" id="IPR020867">
    <property type="entry name" value="THF_DH/CycHdrlase_CS"/>
</dbReference>
<dbReference type="EC" id="1.5.1.5" evidence="12"/>
<dbReference type="InterPro" id="IPR036291">
    <property type="entry name" value="NAD(P)-bd_dom_sf"/>
</dbReference>
<keyword evidence="4 12" id="KW-0028">Amino-acid biosynthesis</keyword>
<dbReference type="AlphaFoldDB" id="A0A1H6NQW8"/>
<dbReference type="HAMAP" id="MF_01576">
    <property type="entry name" value="THF_DHG_CYH"/>
    <property type="match status" value="1"/>
</dbReference>
<keyword evidence="11 12" id="KW-0511">Multifunctional enzyme</keyword>
<evidence type="ECO:0000259" key="15">
    <source>
        <dbReference type="Pfam" id="PF02882"/>
    </source>
</evidence>
<accession>A0A1H6NQW8</accession>
<dbReference type="GO" id="GO:0035999">
    <property type="term" value="P:tetrahydrofolate interconversion"/>
    <property type="evidence" value="ECO:0007669"/>
    <property type="project" value="UniProtKB-UniRule"/>
</dbReference>
<comment type="catalytic activity">
    <reaction evidence="12">
        <text>(6R)-5,10-methylene-5,6,7,8-tetrahydrofolate + NADP(+) = (6R)-5,10-methenyltetrahydrofolate + NADPH</text>
        <dbReference type="Rhea" id="RHEA:22812"/>
        <dbReference type="ChEBI" id="CHEBI:15636"/>
        <dbReference type="ChEBI" id="CHEBI:57455"/>
        <dbReference type="ChEBI" id="CHEBI:57783"/>
        <dbReference type="ChEBI" id="CHEBI:58349"/>
        <dbReference type="EC" id="1.5.1.5"/>
    </reaction>
</comment>
<dbReference type="GO" id="GO:0009086">
    <property type="term" value="P:methionine biosynthetic process"/>
    <property type="evidence" value="ECO:0007669"/>
    <property type="project" value="UniProtKB-KW"/>
</dbReference>
<dbReference type="GO" id="GO:0006164">
    <property type="term" value="P:purine nucleotide biosynthetic process"/>
    <property type="evidence" value="ECO:0007669"/>
    <property type="project" value="UniProtKB-KW"/>
</dbReference>
<comment type="catalytic activity">
    <reaction evidence="12">
        <text>(6R)-5,10-methenyltetrahydrofolate + H2O = (6R)-10-formyltetrahydrofolate + H(+)</text>
        <dbReference type="Rhea" id="RHEA:23700"/>
        <dbReference type="ChEBI" id="CHEBI:15377"/>
        <dbReference type="ChEBI" id="CHEBI:15378"/>
        <dbReference type="ChEBI" id="CHEBI:57455"/>
        <dbReference type="ChEBI" id="CHEBI:195366"/>
        <dbReference type="EC" id="3.5.4.9"/>
    </reaction>
</comment>